<keyword evidence="6" id="KW-1185">Reference proteome</keyword>
<dbReference type="Gene3D" id="3.30.1050.10">
    <property type="entry name" value="SCP2 sterol-binding domain"/>
    <property type="match status" value="1"/>
</dbReference>
<evidence type="ECO:0000313" key="5">
    <source>
        <dbReference type="EMBL" id="AEG02743.1"/>
    </source>
</evidence>
<dbReference type="SUPFAM" id="SSF46548">
    <property type="entry name" value="alpha-helical ferredoxin"/>
    <property type="match status" value="1"/>
</dbReference>
<dbReference type="Pfam" id="PF02036">
    <property type="entry name" value="SCP2"/>
    <property type="match status" value="1"/>
</dbReference>
<feature type="domain" description="4Fe-4S ferredoxin-type" evidence="4">
    <location>
        <begin position="184"/>
        <end position="213"/>
    </location>
</feature>
<dbReference type="PROSITE" id="PS00198">
    <property type="entry name" value="4FE4S_FER_1"/>
    <property type="match status" value="1"/>
</dbReference>
<keyword evidence="3" id="KW-0411">Iron-sulfur</keyword>
<dbReference type="Gene3D" id="3.30.70.3270">
    <property type="match status" value="1"/>
</dbReference>
<keyword evidence="1" id="KW-0479">Metal-binding</keyword>
<dbReference type="InterPro" id="IPR036527">
    <property type="entry name" value="SCP2_sterol-bd_dom_sf"/>
</dbReference>
<reference evidence="6" key="3">
    <citation type="submission" date="2011-05" db="EMBL/GenBank/DDBJ databases">
        <title>Complete sequence of Methylomonas methanica MC09.</title>
        <authorList>
            <consortium name="US DOE Joint Genome Institute"/>
            <person name="Lucas S."/>
            <person name="Han J."/>
            <person name="Lapidus A."/>
            <person name="Cheng J.-F."/>
            <person name="Goodwin L."/>
            <person name="Pitluck S."/>
            <person name="Peters L."/>
            <person name="Mikhailova N."/>
            <person name="Teshima H."/>
            <person name="Han C."/>
            <person name="Tapia R."/>
            <person name="Land M."/>
            <person name="Hauser L."/>
            <person name="Kyrpides N."/>
            <person name="Ivanova N."/>
            <person name="Pagani I."/>
            <person name="Stein L."/>
            <person name="Woyke T."/>
        </authorList>
    </citation>
    <scope>NUCLEOTIDE SEQUENCE [LARGE SCALE GENOMIC DNA]</scope>
    <source>
        <strain evidence="6">MC09</strain>
    </source>
</reference>
<dbReference type="GO" id="GO:0046872">
    <property type="term" value="F:metal ion binding"/>
    <property type="evidence" value="ECO:0007669"/>
    <property type="project" value="UniProtKB-KW"/>
</dbReference>
<dbReference type="Proteomes" id="UP000008888">
    <property type="component" value="Chromosome"/>
</dbReference>
<dbReference type="InterPro" id="IPR003033">
    <property type="entry name" value="SCP2_sterol-bd_dom"/>
</dbReference>
<dbReference type="AlphaFoldDB" id="G0A3X1"/>
<evidence type="ECO:0000259" key="4">
    <source>
        <dbReference type="PROSITE" id="PS51379"/>
    </source>
</evidence>
<dbReference type="eggNOG" id="COG1600">
    <property type="taxonomic scope" value="Bacteria"/>
</dbReference>
<dbReference type="STRING" id="857087.Metme_4396"/>
<dbReference type="GO" id="GO:0051536">
    <property type="term" value="F:iron-sulfur cluster binding"/>
    <property type="evidence" value="ECO:0007669"/>
    <property type="project" value="UniProtKB-KW"/>
</dbReference>
<dbReference type="InterPro" id="IPR017900">
    <property type="entry name" value="4Fe4S_Fe_S_CS"/>
</dbReference>
<evidence type="ECO:0000256" key="2">
    <source>
        <dbReference type="ARBA" id="ARBA00023004"/>
    </source>
</evidence>
<dbReference type="KEGG" id="mmt:Metme_4396"/>
<organism evidence="5 6">
    <name type="scientific">Methylomonas methanica (strain DSM 25384 / MC09)</name>
    <dbReference type="NCBI Taxonomy" id="857087"/>
    <lineage>
        <taxon>Bacteria</taxon>
        <taxon>Pseudomonadati</taxon>
        <taxon>Pseudomonadota</taxon>
        <taxon>Gammaproteobacteria</taxon>
        <taxon>Methylococcales</taxon>
        <taxon>Methylococcaceae</taxon>
        <taxon>Methylomonas</taxon>
    </lineage>
</organism>
<keyword evidence="2" id="KW-0408">Iron</keyword>
<protein>
    <submittedName>
        <fullName evidence="5">4Fe-4S ferredoxin iron-sulfur binding domain-containing protein</fullName>
    </submittedName>
</protein>
<dbReference type="EMBL" id="CP002738">
    <property type="protein sequence ID" value="AEG02743.1"/>
    <property type="molecule type" value="Genomic_DNA"/>
</dbReference>
<accession>G0A3X1</accession>
<dbReference type="PANTHER" id="PTHR42827:SF1">
    <property type="entry name" value="IRON-SULFUR CLUSTER-BINDING PROTEIN"/>
    <property type="match status" value="1"/>
</dbReference>
<sequence length="445" mass="50284">MKFDEHPTVLRYREAISQDPIKDKQFLTVSRLRQLALEAGADDAGCVSLNRSELDGQRSDILQAFPQAKTLLSFVYRMNRENIRSASRSVANLEFHHSGDEVNDIARRIVKSLEKQGIPAINPAMGFPMETERWPNKMWVISHKPVAEAAGLGRIGLHRNVIHPVFGNFILLGTLVLDAEIDEESRPIEYNPCLECKLCVAACPVGAIAVDGHFDFSACYTHNYREFMGGFTDWVETIVTSRNTKQYRQKTNDAESVSMWQSLSFGANYKAAYCLAVCPAGDDVIGPFLNDKKEFIKRLVRPLQDKQETVYVVAKSDAEDHVIRRFPQKKVKRVNNSLRPTSIDAFLKGLPHVFQKGKSAKLNATYHFTFTGTENIHATVIIHDRQLKVLQGHTGYPDFQLTADSKTWLAFLAKEKRLAWALIQRKIRFKGPPGMLLAFGRCFLA</sequence>
<proteinExistence type="predicted"/>
<dbReference type="PANTHER" id="PTHR42827">
    <property type="entry name" value="IRON-SULFUR CLUSTER-BINDING PROTEIN-RELATED"/>
    <property type="match status" value="1"/>
</dbReference>
<dbReference type="eggNOG" id="COG3255">
    <property type="taxonomic scope" value="Bacteria"/>
</dbReference>
<reference evidence="5 6" key="1">
    <citation type="journal article" date="2011" name="J. Bacteriol.">
        <title>Complete Genome Sequence of the Aerobic Marine Methanotroph Methylomonas methanica MC09.</title>
        <authorList>
            <person name="Boden R."/>
            <person name="Cunliffe M."/>
            <person name="Scanlan J."/>
            <person name="Moussard H."/>
            <person name="Kits K.D."/>
            <person name="Klotz M.G."/>
            <person name="Jetten M.S."/>
            <person name="Vuilleumier S."/>
            <person name="Han J."/>
            <person name="Peters L."/>
            <person name="Mikhailova N."/>
            <person name="Teshima H."/>
            <person name="Tapia R."/>
            <person name="Kyrpides N."/>
            <person name="Ivanova N."/>
            <person name="Pagani I."/>
            <person name="Cheng J.F."/>
            <person name="Goodwin L."/>
            <person name="Han C."/>
            <person name="Hauser L."/>
            <person name="Land M.L."/>
            <person name="Lapidus A."/>
            <person name="Lucas S."/>
            <person name="Pitluck S."/>
            <person name="Woyke T."/>
            <person name="Stein L."/>
            <person name="Murrell J.C."/>
        </authorList>
    </citation>
    <scope>NUCLEOTIDE SEQUENCE [LARGE SCALE GENOMIC DNA]</scope>
    <source>
        <strain evidence="5 6">MC09</strain>
    </source>
</reference>
<dbReference type="PROSITE" id="PS51379">
    <property type="entry name" value="4FE4S_FER_2"/>
    <property type="match status" value="1"/>
</dbReference>
<dbReference type="InterPro" id="IPR017896">
    <property type="entry name" value="4Fe4S_Fe-S-bd"/>
</dbReference>
<name>G0A3X1_METMM</name>
<reference key="2">
    <citation type="submission" date="2011-05" db="EMBL/GenBank/DDBJ databases">
        <title>Complete genome sequence of the aerobic marine methanotroph Methylomonas methanica MC09.</title>
        <authorList>
            <person name="Boden R."/>
            <person name="Cunliffe M."/>
            <person name="Scanlan J."/>
            <person name="Moussard H."/>
            <person name="Kits K.D."/>
            <person name="Klotz M."/>
            <person name="Jetten M."/>
            <person name="Vuilleumier S."/>
            <person name="Han J."/>
            <person name="Peters L."/>
            <person name="Mikhailova N."/>
            <person name="Teshima H."/>
            <person name="Tapia R."/>
            <person name="Kyrpides N."/>
            <person name="Ivanova N."/>
            <person name="Pagani I."/>
            <person name="Cheng J.-F."/>
            <person name="Goodwin L."/>
            <person name="Han C."/>
            <person name="Hauser L."/>
            <person name="Land M."/>
            <person name="Lapidus A."/>
            <person name="Lucas S."/>
            <person name="Pitluck S."/>
            <person name="Woyke T."/>
            <person name="Stein L.Y."/>
            <person name="Murrell C."/>
        </authorList>
    </citation>
    <scope>NUCLEOTIDE SEQUENCE</scope>
    <source>
        <strain>MC09</strain>
    </source>
</reference>
<dbReference type="SUPFAM" id="SSF55718">
    <property type="entry name" value="SCP-like"/>
    <property type="match status" value="1"/>
</dbReference>
<dbReference type="OrthoDB" id="165469at2"/>
<evidence type="ECO:0000256" key="1">
    <source>
        <dbReference type="ARBA" id="ARBA00022723"/>
    </source>
</evidence>
<dbReference type="RefSeq" id="WP_013820956.1">
    <property type="nucleotide sequence ID" value="NC_015572.1"/>
</dbReference>
<dbReference type="HOGENOM" id="CLU_018093_1_0_6"/>
<evidence type="ECO:0000256" key="3">
    <source>
        <dbReference type="ARBA" id="ARBA00023014"/>
    </source>
</evidence>
<gene>
    <name evidence="5" type="ordered locus">Metme_4396</name>
</gene>
<evidence type="ECO:0000313" key="6">
    <source>
        <dbReference type="Proteomes" id="UP000008888"/>
    </source>
</evidence>